<keyword evidence="1" id="KW-0812">Transmembrane</keyword>
<dbReference type="RefSeq" id="WP_275468443.1">
    <property type="nucleotide sequence ID" value="NZ_CP110232.1"/>
</dbReference>
<gene>
    <name evidence="2" type="ORF">OL234_06545</name>
</gene>
<keyword evidence="3" id="KW-1185">Reference proteome</keyword>
<accession>A0AAF0CTN7</accession>
<name>A0AAF0CTN7_9ENTE</name>
<evidence type="ECO:0000313" key="2">
    <source>
        <dbReference type="EMBL" id="WEG72642.1"/>
    </source>
</evidence>
<reference evidence="2" key="1">
    <citation type="submission" date="2022-10" db="EMBL/GenBank/DDBJ databases">
        <title>Vagococcus sp. isolated from poultry meat.</title>
        <authorList>
            <person name="Johansson P."/>
            <person name="Bjorkroth J."/>
        </authorList>
    </citation>
    <scope>NUCLEOTIDE SEQUENCE</scope>
    <source>
        <strain evidence="2">STAA11</strain>
    </source>
</reference>
<dbReference type="EMBL" id="CP110232">
    <property type="protein sequence ID" value="WEG72642.1"/>
    <property type="molecule type" value="Genomic_DNA"/>
</dbReference>
<keyword evidence="1" id="KW-1133">Transmembrane helix</keyword>
<evidence type="ECO:0000313" key="3">
    <source>
        <dbReference type="Proteomes" id="UP001179647"/>
    </source>
</evidence>
<proteinExistence type="predicted"/>
<sequence length="49" mass="5492">MEKKIDFLIGISSVVIGVIQYIIDRNIGLLSVFLLMATVFLVSSYKKSK</sequence>
<keyword evidence="1" id="KW-0472">Membrane</keyword>
<feature type="transmembrane region" description="Helical" evidence="1">
    <location>
        <begin position="7"/>
        <end position="23"/>
    </location>
</feature>
<evidence type="ECO:0000256" key="1">
    <source>
        <dbReference type="SAM" id="Phobius"/>
    </source>
</evidence>
<organism evidence="2 3">
    <name type="scientific">Vagococcus intermedius</name>
    <dbReference type="NCBI Taxonomy" id="2991418"/>
    <lineage>
        <taxon>Bacteria</taxon>
        <taxon>Bacillati</taxon>
        <taxon>Bacillota</taxon>
        <taxon>Bacilli</taxon>
        <taxon>Lactobacillales</taxon>
        <taxon>Enterococcaceae</taxon>
        <taxon>Vagococcus</taxon>
    </lineage>
</organism>
<feature type="transmembrane region" description="Helical" evidence="1">
    <location>
        <begin position="29"/>
        <end position="45"/>
    </location>
</feature>
<protein>
    <submittedName>
        <fullName evidence="2">Uncharacterized protein</fullName>
    </submittedName>
</protein>
<dbReference type="Proteomes" id="UP001179647">
    <property type="component" value="Chromosome"/>
</dbReference>
<dbReference type="AlphaFoldDB" id="A0AAF0CTN7"/>
<dbReference type="KEGG" id="vie:OL234_06545"/>